<evidence type="ECO:0000313" key="2">
    <source>
        <dbReference type="Proteomes" id="UP000499080"/>
    </source>
</evidence>
<reference evidence="1 2" key="1">
    <citation type="journal article" date="2019" name="Sci. Rep.">
        <title>Orb-weaving spider Araneus ventricosus genome elucidates the spidroin gene catalogue.</title>
        <authorList>
            <person name="Kono N."/>
            <person name="Nakamura H."/>
            <person name="Ohtoshi R."/>
            <person name="Moran D.A.P."/>
            <person name="Shinohara A."/>
            <person name="Yoshida Y."/>
            <person name="Fujiwara M."/>
            <person name="Mori M."/>
            <person name="Tomita M."/>
            <person name="Arakawa K."/>
        </authorList>
    </citation>
    <scope>NUCLEOTIDE SEQUENCE [LARGE SCALE GENOMIC DNA]</scope>
</reference>
<sequence>MFQISVCNPDWMTNLVCRGVVQDFSLELSQQFLNFVSSMGIVMQEDDTITQHTRAFALDNLTMANDYLLFPKLKEDLFGTMFSSERDVKAVAEYCLNGQGVISAKPG</sequence>
<dbReference type="EMBL" id="BGPR01009258">
    <property type="protein sequence ID" value="GBN38907.1"/>
    <property type="molecule type" value="Genomic_DNA"/>
</dbReference>
<protein>
    <submittedName>
        <fullName evidence="1">Uncharacterized protein</fullName>
    </submittedName>
</protein>
<proteinExistence type="predicted"/>
<keyword evidence="2" id="KW-1185">Reference proteome</keyword>
<name>A0A4Y2NLL7_ARAVE</name>
<organism evidence="1 2">
    <name type="scientific">Araneus ventricosus</name>
    <name type="common">Orbweaver spider</name>
    <name type="synonym">Epeira ventricosa</name>
    <dbReference type="NCBI Taxonomy" id="182803"/>
    <lineage>
        <taxon>Eukaryota</taxon>
        <taxon>Metazoa</taxon>
        <taxon>Ecdysozoa</taxon>
        <taxon>Arthropoda</taxon>
        <taxon>Chelicerata</taxon>
        <taxon>Arachnida</taxon>
        <taxon>Araneae</taxon>
        <taxon>Araneomorphae</taxon>
        <taxon>Entelegynae</taxon>
        <taxon>Araneoidea</taxon>
        <taxon>Araneidae</taxon>
        <taxon>Araneus</taxon>
    </lineage>
</organism>
<dbReference type="Proteomes" id="UP000499080">
    <property type="component" value="Unassembled WGS sequence"/>
</dbReference>
<evidence type="ECO:0000313" key="1">
    <source>
        <dbReference type="EMBL" id="GBN38907.1"/>
    </source>
</evidence>
<dbReference type="AlphaFoldDB" id="A0A4Y2NLL7"/>
<comment type="caution">
    <text evidence="1">The sequence shown here is derived from an EMBL/GenBank/DDBJ whole genome shotgun (WGS) entry which is preliminary data.</text>
</comment>
<gene>
    <name evidence="1" type="ORF">AVEN_116568_1</name>
</gene>
<accession>A0A4Y2NLL7</accession>